<dbReference type="Proteomes" id="UP001215280">
    <property type="component" value="Unassembled WGS sequence"/>
</dbReference>
<name>A0AAD7NDM4_9AGAR</name>
<accession>A0AAD7NDM4</accession>
<proteinExistence type="predicted"/>
<feature type="transmembrane region" description="Helical" evidence="1">
    <location>
        <begin position="47"/>
        <end position="66"/>
    </location>
</feature>
<sequence>MAGLFMRAETGTPPFVVFDVLHALALVFLVAMLLPALLSGSVQRMKTWFNLIFACIIYSISFILLIGHQSGPEPPYALCVFQGGLIYAAPPAIAAAGFAFVFELYLKLSSTLRASEINGRFITMLLLIPPLAHVIVFWVAIFASSVHNLRISTLIVYWTRPAFLGQPNTALSNEVPVTYIATSIPRYRHLRRE</sequence>
<keyword evidence="3" id="KW-1185">Reference proteome</keyword>
<feature type="transmembrane region" description="Helical" evidence="1">
    <location>
        <begin position="118"/>
        <end position="143"/>
    </location>
</feature>
<organism evidence="2 3">
    <name type="scientific">Mycena maculata</name>
    <dbReference type="NCBI Taxonomy" id="230809"/>
    <lineage>
        <taxon>Eukaryota</taxon>
        <taxon>Fungi</taxon>
        <taxon>Dikarya</taxon>
        <taxon>Basidiomycota</taxon>
        <taxon>Agaricomycotina</taxon>
        <taxon>Agaricomycetes</taxon>
        <taxon>Agaricomycetidae</taxon>
        <taxon>Agaricales</taxon>
        <taxon>Marasmiineae</taxon>
        <taxon>Mycenaceae</taxon>
        <taxon>Mycena</taxon>
    </lineage>
</organism>
<keyword evidence="1" id="KW-1133">Transmembrane helix</keyword>
<protein>
    <submittedName>
        <fullName evidence="2">Uncharacterized protein</fullName>
    </submittedName>
</protein>
<gene>
    <name evidence="2" type="ORF">DFH07DRAFT_481743</name>
</gene>
<keyword evidence="1" id="KW-0812">Transmembrane</keyword>
<keyword evidence="1" id="KW-0472">Membrane</keyword>
<evidence type="ECO:0000313" key="2">
    <source>
        <dbReference type="EMBL" id="KAJ7756506.1"/>
    </source>
</evidence>
<feature type="transmembrane region" description="Helical" evidence="1">
    <location>
        <begin position="86"/>
        <end position="106"/>
    </location>
</feature>
<dbReference type="EMBL" id="JARJLG010000061">
    <property type="protein sequence ID" value="KAJ7756506.1"/>
    <property type="molecule type" value="Genomic_DNA"/>
</dbReference>
<dbReference type="AlphaFoldDB" id="A0AAD7NDM4"/>
<comment type="caution">
    <text evidence="2">The sequence shown here is derived from an EMBL/GenBank/DDBJ whole genome shotgun (WGS) entry which is preliminary data.</text>
</comment>
<evidence type="ECO:0000313" key="3">
    <source>
        <dbReference type="Proteomes" id="UP001215280"/>
    </source>
</evidence>
<reference evidence="2" key="1">
    <citation type="submission" date="2023-03" db="EMBL/GenBank/DDBJ databases">
        <title>Massive genome expansion in bonnet fungi (Mycena s.s.) driven by repeated elements and novel gene families across ecological guilds.</title>
        <authorList>
            <consortium name="Lawrence Berkeley National Laboratory"/>
            <person name="Harder C.B."/>
            <person name="Miyauchi S."/>
            <person name="Viragh M."/>
            <person name="Kuo A."/>
            <person name="Thoen E."/>
            <person name="Andreopoulos B."/>
            <person name="Lu D."/>
            <person name="Skrede I."/>
            <person name="Drula E."/>
            <person name="Henrissat B."/>
            <person name="Morin E."/>
            <person name="Kohler A."/>
            <person name="Barry K."/>
            <person name="LaButti K."/>
            <person name="Morin E."/>
            <person name="Salamov A."/>
            <person name="Lipzen A."/>
            <person name="Mereny Z."/>
            <person name="Hegedus B."/>
            <person name="Baldrian P."/>
            <person name="Stursova M."/>
            <person name="Weitz H."/>
            <person name="Taylor A."/>
            <person name="Grigoriev I.V."/>
            <person name="Nagy L.G."/>
            <person name="Martin F."/>
            <person name="Kauserud H."/>
        </authorList>
    </citation>
    <scope>NUCLEOTIDE SEQUENCE</scope>
    <source>
        <strain evidence="2">CBHHK188m</strain>
    </source>
</reference>
<evidence type="ECO:0000256" key="1">
    <source>
        <dbReference type="SAM" id="Phobius"/>
    </source>
</evidence>
<feature type="transmembrane region" description="Helical" evidence="1">
    <location>
        <begin position="20"/>
        <end position="40"/>
    </location>
</feature>